<gene>
    <name evidence="2" type="ORF">B0T16DRAFT_437739</name>
</gene>
<evidence type="ECO:0000256" key="1">
    <source>
        <dbReference type="SAM" id="Phobius"/>
    </source>
</evidence>
<protein>
    <recommendedName>
        <fullName evidence="4">Transmembrane protein</fullName>
    </recommendedName>
</protein>
<comment type="caution">
    <text evidence="2">The sequence shown here is derived from an EMBL/GenBank/DDBJ whole genome shotgun (WGS) entry which is preliminary data.</text>
</comment>
<dbReference type="Proteomes" id="UP001174936">
    <property type="component" value="Unassembled WGS sequence"/>
</dbReference>
<keyword evidence="1" id="KW-1133">Transmembrane helix</keyword>
<accession>A0AA39Y031</accession>
<dbReference type="AlphaFoldDB" id="A0AA39Y031"/>
<feature type="transmembrane region" description="Helical" evidence="1">
    <location>
        <begin position="469"/>
        <end position="494"/>
    </location>
</feature>
<evidence type="ECO:0008006" key="4">
    <source>
        <dbReference type="Google" id="ProtNLM"/>
    </source>
</evidence>
<dbReference type="EMBL" id="JAULSV010000005">
    <property type="protein sequence ID" value="KAK0642955.1"/>
    <property type="molecule type" value="Genomic_DNA"/>
</dbReference>
<sequence>MMDSCLNLLAGIRNGTQEFRGVTNETLASTGWWWDGPIALLNKGVPRESITAITYKGCLELCGGTELNRPKAALIIATTWIFPLSILFCLPYDSLRRNKLWGTLGAVSNWLGSPPTAIASTIFNFDQIRKCHRLARHGIPEDTYYVLSCFNQFALPMQGNDRDSTLNNKFATALIYGLFRPLRDGPENHSPGNLDIELTKQLLAVLASNLRLLRRRGIVPMVLSLGTFLAAFVFSIYLAFGATGEGVDVTGLTLGLLYGWLPMLVICTIIDRNPVSSDRVRELMSRWLFNVEAVRLWRLQGAGPMSQIEWWTATTPPHFKIGDFVGQGRQMHYCGLAHAITICGANPEEIDDTNGLKGYDELAYRVVLKLDGRRPWLWFSSAFRAMFLVWAQLFMSFAIAFSSPTVGIGCWSGSIVFFGVLASFSWFVSLFKKSCGPRLRVLCHIVNVTAILFLVFLTGLVFVRSNYDVMVPCSLATAVGLSVSLGFFVFEMVWWMKCKHLWRTTECGRPIPLDTRGVRVDMSWLQ</sequence>
<feature type="transmembrane region" description="Helical" evidence="1">
    <location>
        <begin position="376"/>
        <end position="400"/>
    </location>
</feature>
<proteinExistence type="predicted"/>
<organism evidence="2 3">
    <name type="scientific">Cercophora newfieldiana</name>
    <dbReference type="NCBI Taxonomy" id="92897"/>
    <lineage>
        <taxon>Eukaryota</taxon>
        <taxon>Fungi</taxon>
        <taxon>Dikarya</taxon>
        <taxon>Ascomycota</taxon>
        <taxon>Pezizomycotina</taxon>
        <taxon>Sordariomycetes</taxon>
        <taxon>Sordariomycetidae</taxon>
        <taxon>Sordariales</taxon>
        <taxon>Lasiosphaeriaceae</taxon>
        <taxon>Cercophora</taxon>
    </lineage>
</organism>
<feature type="transmembrane region" description="Helical" evidence="1">
    <location>
        <begin position="72"/>
        <end position="90"/>
    </location>
</feature>
<feature type="transmembrane region" description="Helical" evidence="1">
    <location>
        <begin position="441"/>
        <end position="463"/>
    </location>
</feature>
<feature type="transmembrane region" description="Helical" evidence="1">
    <location>
        <begin position="406"/>
        <end position="429"/>
    </location>
</feature>
<keyword evidence="3" id="KW-1185">Reference proteome</keyword>
<feature type="transmembrane region" description="Helical" evidence="1">
    <location>
        <begin position="252"/>
        <end position="271"/>
    </location>
</feature>
<evidence type="ECO:0000313" key="3">
    <source>
        <dbReference type="Proteomes" id="UP001174936"/>
    </source>
</evidence>
<keyword evidence="1" id="KW-0472">Membrane</keyword>
<evidence type="ECO:0000313" key="2">
    <source>
        <dbReference type="EMBL" id="KAK0642955.1"/>
    </source>
</evidence>
<keyword evidence="1" id="KW-0812">Transmembrane</keyword>
<name>A0AA39Y031_9PEZI</name>
<feature type="transmembrane region" description="Helical" evidence="1">
    <location>
        <begin position="218"/>
        <end position="240"/>
    </location>
</feature>
<reference evidence="2" key="1">
    <citation type="submission" date="2023-06" db="EMBL/GenBank/DDBJ databases">
        <title>Genome-scale phylogeny and comparative genomics of the fungal order Sordariales.</title>
        <authorList>
            <consortium name="Lawrence Berkeley National Laboratory"/>
            <person name="Hensen N."/>
            <person name="Bonometti L."/>
            <person name="Westerberg I."/>
            <person name="Brannstrom I.O."/>
            <person name="Guillou S."/>
            <person name="Cros-Aarteil S."/>
            <person name="Calhoun S."/>
            <person name="Haridas S."/>
            <person name="Kuo A."/>
            <person name="Mondo S."/>
            <person name="Pangilinan J."/>
            <person name="Riley R."/>
            <person name="Labutti K."/>
            <person name="Andreopoulos B."/>
            <person name="Lipzen A."/>
            <person name="Chen C."/>
            <person name="Yanf M."/>
            <person name="Daum C."/>
            <person name="Ng V."/>
            <person name="Clum A."/>
            <person name="Steindorff A."/>
            <person name="Ohm R."/>
            <person name="Martin F."/>
            <person name="Silar P."/>
            <person name="Natvig D."/>
            <person name="Lalanne C."/>
            <person name="Gautier V."/>
            <person name="Ament-Velasquez S.L."/>
            <person name="Kruys A."/>
            <person name="Hutchinson M.I."/>
            <person name="Powell A.J."/>
            <person name="Barry K."/>
            <person name="Miller A.N."/>
            <person name="Grigoriev I.V."/>
            <person name="Debuchy R."/>
            <person name="Gladieux P."/>
            <person name="Thoren M.H."/>
            <person name="Johannesson H."/>
        </authorList>
    </citation>
    <scope>NUCLEOTIDE SEQUENCE</scope>
    <source>
        <strain evidence="2">SMH2532-1</strain>
    </source>
</reference>